<evidence type="ECO:0000313" key="2">
    <source>
        <dbReference type="EMBL" id="GIL70355.1"/>
    </source>
</evidence>
<evidence type="ECO:0000313" key="3">
    <source>
        <dbReference type="EMBL" id="GIL98077.1"/>
    </source>
</evidence>
<dbReference type="OrthoDB" id="533515at2759"/>
<dbReference type="EMBL" id="BNCQ01000005">
    <property type="protein sequence ID" value="GIL98077.1"/>
    <property type="molecule type" value="Genomic_DNA"/>
</dbReference>
<dbReference type="EMBL" id="BNCP01000002">
    <property type="protein sequence ID" value="GIL70355.1"/>
    <property type="molecule type" value="Genomic_DNA"/>
</dbReference>
<comment type="caution">
    <text evidence="2">The sequence shown here is derived from an EMBL/GenBank/DDBJ whole genome shotgun (WGS) entry which is preliminary data.</text>
</comment>
<reference evidence="2" key="1">
    <citation type="journal article" date="2021" name="Proc. Natl. Acad. Sci. U.S.A.">
        <title>Three genomes in the algal genus Volvox reveal the fate of a haploid sex-determining region after a transition to homothallism.</title>
        <authorList>
            <person name="Yamamoto K."/>
            <person name="Hamaji T."/>
            <person name="Kawai-Toyooka H."/>
            <person name="Matsuzaki R."/>
            <person name="Takahashi F."/>
            <person name="Nishimura Y."/>
            <person name="Kawachi M."/>
            <person name="Noguchi H."/>
            <person name="Minakuchi Y."/>
            <person name="Umen J.G."/>
            <person name="Toyoda A."/>
            <person name="Nozaki H."/>
        </authorList>
    </citation>
    <scope>NUCLEOTIDE SEQUENCE</scope>
    <source>
        <strain evidence="3">NIES-3785</strain>
        <strain evidence="2">NIES-3786</strain>
    </source>
</reference>
<sequence>MISVQPCAFALPQKRSVFGSAQRAAAAWVVHACSFFLWAFLSSRAVQVILYVDEGFNIALSGVHGVHLCFLTTAVFFAVTITCLLTIAFYKILQKKGPAYRYEDEGDKVVFATSELFSTPETESRQCQNRTLCTTSEVVYVGFMLWVCACVLWYARWMGGALTIAEATEVALFRMNEGTVARFDPLVASVRASGTRRLSRDDSRDVYGRCPATCLDPRELNLIQATSCMCDQTVLLELYDSAANLYNQLLAALTSLLVMYGSAGVTLIYTSALLGRGDGRSELELTLEEGDRDRRVHGCSQVLHK</sequence>
<keyword evidence="1" id="KW-1133">Transmembrane helix</keyword>
<keyword evidence="1" id="KW-0472">Membrane</keyword>
<keyword evidence="4" id="KW-1185">Reference proteome</keyword>
<evidence type="ECO:0000313" key="4">
    <source>
        <dbReference type="Proteomes" id="UP000747110"/>
    </source>
</evidence>
<accession>A0A8J4FFU3</accession>
<feature type="transmembrane region" description="Helical" evidence="1">
    <location>
        <begin position="249"/>
        <end position="274"/>
    </location>
</feature>
<dbReference type="Proteomes" id="UP000722791">
    <property type="component" value="Unassembled WGS sequence"/>
</dbReference>
<name>A0A8J4FFU3_9CHLO</name>
<proteinExistence type="predicted"/>
<organism evidence="2 4">
    <name type="scientific">Volvox reticuliferus</name>
    <dbReference type="NCBI Taxonomy" id="1737510"/>
    <lineage>
        <taxon>Eukaryota</taxon>
        <taxon>Viridiplantae</taxon>
        <taxon>Chlorophyta</taxon>
        <taxon>core chlorophytes</taxon>
        <taxon>Chlorophyceae</taxon>
        <taxon>CS clade</taxon>
        <taxon>Chlamydomonadales</taxon>
        <taxon>Volvocaceae</taxon>
        <taxon>Volvox</taxon>
    </lineage>
</organism>
<dbReference type="Proteomes" id="UP000747110">
    <property type="component" value="Unassembled WGS sequence"/>
</dbReference>
<dbReference type="AlphaFoldDB" id="A0A8J4FFU3"/>
<feature type="transmembrane region" description="Helical" evidence="1">
    <location>
        <begin position="65"/>
        <end position="90"/>
    </location>
</feature>
<protein>
    <submittedName>
        <fullName evidence="2">Uncharacterized protein</fullName>
    </submittedName>
</protein>
<keyword evidence="1" id="KW-0812">Transmembrane</keyword>
<evidence type="ECO:0000256" key="1">
    <source>
        <dbReference type="SAM" id="Phobius"/>
    </source>
</evidence>
<feature type="transmembrane region" description="Helical" evidence="1">
    <location>
        <begin position="138"/>
        <end position="155"/>
    </location>
</feature>
<feature type="transmembrane region" description="Helical" evidence="1">
    <location>
        <begin position="24"/>
        <end position="45"/>
    </location>
</feature>
<gene>
    <name evidence="2" type="ORF">Vretifemale_1126</name>
    <name evidence="3" type="ORF">Vretimale_3539</name>
</gene>